<dbReference type="Gene3D" id="1.10.10.60">
    <property type="entry name" value="Homeodomain-like"/>
    <property type="match status" value="1"/>
</dbReference>
<gene>
    <name evidence="6" type="ORF">DV711_11070</name>
</gene>
<dbReference type="OrthoDB" id="9809338at2"/>
<keyword evidence="1" id="KW-0805">Transcription regulation</keyword>
<evidence type="ECO:0000256" key="3">
    <source>
        <dbReference type="ARBA" id="ARBA00023163"/>
    </source>
</evidence>
<dbReference type="InterPro" id="IPR018060">
    <property type="entry name" value="HTH_AraC"/>
</dbReference>
<reference evidence="6 7" key="1">
    <citation type="submission" date="2018-07" db="EMBL/GenBank/DDBJ databases">
        <title>Motiliproteus coralliicola sp. nov., a bacterium isolated from Coral.</title>
        <authorList>
            <person name="Wang G."/>
        </authorList>
    </citation>
    <scope>NUCLEOTIDE SEQUENCE [LARGE SCALE GENOMIC DNA]</scope>
    <source>
        <strain evidence="6 7">C34</strain>
    </source>
</reference>
<feature type="region of interest" description="Disordered" evidence="4">
    <location>
        <begin position="271"/>
        <end position="311"/>
    </location>
</feature>
<evidence type="ECO:0000256" key="2">
    <source>
        <dbReference type="ARBA" id="ARBA00023125"/>
    </source>
</evidence>
<sequence>MRSIAGTASPRLLNPRWAVINPTKHSDSGFNFQLSQPSGQLALFVQAIWSASVQQSESGSIAKWLYSDAGSGIIFNLVGGLSIAGVPLPEGVIMLPVSKQAANISLPSGARLAGIRFHPAIGYGVTGQHYDKPTLLPPSEDHQFNLYNTFAELRQQLRPQSHLETIHRWAEQHLGKSQMIPDALDRAMQQIEQQEMVGRVAELSTLSLRQIERLFQHRLDMTPKHYQRILRIRKAIHYLQQHSKANLAEVAQQFGFSDQAHMTREFRAIASTTPTKISPSSLRPQPSELQGEADSNQRTDLLADQRRSKIG</sequence>
<accession>A0A369WE60</accession>
<name>A0A369WE60_9GAMM</name>
<dbReference type="Pfam" id="PF12833">
    <property type="entry name" value="HTH_18"/>
    <property type="match status" value="1"/>
</dbReference>
<evidence type="ECO:0000313" key="7">
    <source>
        <dbReference type="Proteomes" id="UP000253769"/>
    </source>
</evidence>
<keyword evidence="7" id="KW-1185">Reference proteome</keyword>
<evidence type="ECO:0000256" key="1">
    <source>
        <dbReference type="ARBA" id="ARBA00023015"/>
    </source>
</evidence>
<evidence type="ECO:0000256" key="4">
    <source>
        <dbReference type="SAM" id="MobiDB-lite"/>
    </source>
</evidence>
<comment type="caution">
    <text evidence="6">The sequence shown here is derived from an EMBL/GenBank/DDBJ whole genome shotgun (WGS) entry which is preliminary data.</text>
</comment>
<dbReference type="EMBL" id="QQOH01000003">
    <property type="protein sequence ID" value="RDE19429.1"/>
    <property type="molecule type" value="Genomic_DNA"/>
</dbReference>
<feature type="compositionally biased region" description="Basic and acidic residues" evidence="4">
    <location>
        <begin position="295"/>
        <end position="311"/>
    </location>
</feature>
<feature type="compositionally biased region" description="Polar residues" evidence="4">
    <location>
        <begin position="271"/>
        <end position="294"/>
    </location>
</feature>
<evidence type="ECO:0000259" key="5">
    <source>
        <dbReference type="PROSITE" id="PS01124"/>
    </source>
</evidence>
<dbReference type="PANTHER" id="PTHR46796">
    <property type="entry name" value="HTH-TYPE TRANSCRIPTIONAL ACTIVATOR RHAS-RELATED"/>
    <property type="match status" value="1"/>
</dbReference>
<evidence type="ECO:0000313" key="6">
    <source>
        <dbReference type="EMBL" id="RDE19429.1"/>
    </source>
</evidence>
<dbReference type="InterPro" id="IPR050204">
    <property type="entry name" value="AraC_XylS_family_regulators"/>
</dbReference>
<dbReference type="GO" id="GO:0003700">
    <property type="term" value="F:DNA-binding transcription factor activity"/>
    <property type="evidence" value="ECO:0007669"/>
    <property type="project" value="InterPro"/>
</dbReference>
<keyword evidence="3" id="KW-0804">Transcription</keyword>
<dbReference type="Proteomes" id="UP000253769">
    <property type="component" value="Unassembled WGS sequence"/>
</dbReference>
<keyword evidence="2" id="KW-0238">DNA-binding</keyword>
<organism evidence="6 7">
    <name type="scientific">Motiliproteus coralliicola</name>
    <dbReference type="NCBI Taxonomy" id="2283196"/>
    <lineage>
        <taxon>Bacteria</taxon>
        <taxon>Pseudomonadati</taxon>
        <taxon>Pseudomonadota</taxon>
        <taxon>Gammaproteobacteria</taxon>
        <taxon>Oceanospirillales</taxon>
        <taxon>Oceanospirillaceae</taxon>
        <taxon>Motiliproteus</taxon>
    </lineage>
</organism>
<dbReference type="SMART" id="SM00342">
    <property type="entry name" value="HTH_ARAC"/>
    <property type="match status" value="1"/>
</dbReference>
<dbReference type="AlphaFoldDB" id="A0A369WE60"/>
<proteinExistence type="predicted"/>
<dbReference type="SUPFAM" id="SSF46689">
    <property type="entry name" value="Homeodomain-like"/>
    <property type="match status" value="1"/>
</dbReference>
<dbReference type="InterPro" id="IPR009057">
    <property type="entry name" value="Homeodomain-like_sf"/>
</dbReference>
<dbReference type="PROSITE" id="PS01124">
    <property type="entry name" value="HTH_ARAC_FAMILY_2"/>
    <property type="match status" value="1"/>
</dbReference>
<feature type="domain" description="HTH araC/xylS-type" evidence="5">
    <location>
        <begin position="181"/>
        <end position="280"/>
    </location>
</feature>
<dbReference type="GO" id="GO:0043565">
    <property type="term" value="F:sequence-specific DNA binding"/>
    <property type="evidence" value="ECO:0007669"/>
    <property type="project" value="InterPro"/>
</dbReference>
<protein>
    <submittedName>
        <fullName evidence="6">AraC family transcriptional regulator</fullName>
    </submittedName>
</protein>
<dbReference type="PANTHER" id="PTHR46796:SF13">
    <property type="entry name" value="HTH-TYPE TRANSCRIPTIONAL ACTIVATOR RHAS"/>
    <property type="match status" value="1"/>
</dbReference>